<keyword evidence="1" id="KW-1133">Transmembrane helix</keyword>
<dbReference type="InterPro" id="IPR019170">
    <property type="entry name" value="Meckelin"/>
</dbReference>
<dbReference type="PANTHER" id="PTHR21274">
    <property type="entry name" value="MECKELIN"/>
    <property type="match status" value="1"/>
</dbReference>
<keyword evidence="1" id="KW-0812">Transmembrane</keyword>
<sequence>MTSEICLYSTDESHSFSDVLFYGNEATLLIFDTLFFCVVDLGAQSFILAGVLTYVQQMIFRLIRNGIGQRNLANKTLVDKRFLI</sequence>
<organism evidence="2 3">
    <name type="scientific">Oncorhynchus mykiss</name>
    <name type="common">Rainbow trout</name>
    <name type="synonym">Salmo gairdneri</name>
    <dbReference type="NCBI Taxonomy" id="8022"/>
    <lineage>
        <taxon>Eukaryota</taxon>
        <taxon>Metazoa</taxon>
        <taxon>Chordata</taxon>
        <taxon>Craniata</taxon>
        <taxon>Vertebrata</taxon>
        <taxon>Euteleostomi</taxon>
        <taxon>Actinopterygii</taxon>
        <taxon>Neopterygii</taxon>
        <taxon>Teleostei</taxon>
        <taxon>Protacanthopterygii</taxon>
        <taxon>Salmoniformes</taxon>
        <taxon>Salmonidae</taxon>
        <taxon>Salmoninae</taxon>
        <taxon>Oncorhynchus</taxon>
    </lineage>
</organism>
<dbReference type="EMBL" id="FR908379">
    <property type="protein sequence ID" value="CDQ88111.1"/>
    <property type="molecule type" value="Genomic_DNA"/>
</dbReference>
<proteinExistence type="predicted"/>
<reference evidence="2" key="1">
    <citation type="journal article" date="2014" name="Nat. Commun.">
        <title>The rainbow trout genome provides novel insights into evolution after whole-genome duplication in vertebrates.</title>
        <authorList>
            <person name="Berthelot C."/>
            <person name="Brunet F."/>
            <person name="Chalopin D."/>
            <person name="Juanchich A."/>
            <person name="Bernard M."/>
            <person name="Noel B."/>
            <person name="Bento P."/>
            <person name="Da Silva C."/>
            <person name="Labadie K."/>
            <person name="Alberti A."/>
            <person name="Aury J.M."/>
            <person name="Louis A."/>
            <person name="Dehais P."/>
            <person name="Bardou P."/>
            <person name="Montfort J."/>
            <person name="Klopp C."/>
            <person name="Cabau C."/>
            <person name="Gaspin C."/>
            <person name="Thorgaard G.H."/>
            <person name="Boussaha M."/>
            <person name="Quillet E."/>
            <person name="Guyomard R."/>
            <person name="Galiana D."/>
            <person name="Bobe J."/>
            <person name="Volff J.N."/>
            <person name="Genet C."/>
            <person name="Wincker P."/>
            <person name="Jaillon O."/>
            <person name="Roest Crollius H."/>
            <person name="Guiguen Y."/>
        </authorList>
    </citation>
    <scope>NUCLEOTIDE SEQUENCE [LARGE SCALE GENOMIC DNA]</scope>
</reference>
<accession>A0A060Y8N8</accession>
<dbReference type="GO" id="GO:0036038">
    <property type="term" value="C:MKS complex"/>
    <property type="evidence" value="ECO:0007669"/>
    <property type="project" value="InterPro"/>
</dbReference>
<feature type="transmembrane region" description="Helical" evidence="1">
    <location>
        <begin position="28"/>
        <end position="55"/>
    </location>
</feature>
<dbReference type="Pfam" id="PF09773">
    <property type="entry name" value="Meckelin"/>
    <property type="match status" value="1"/>
</dbReference>
<protein>
    <submittedName>
        <fullName evidence="2">Uncharacterized protein</fullName>
    </submittedName>
</protein>
<dbReference type="STRING" id="8022.A0A060Y8N8"/>
<reference evidence="2" key="2">
    <citation type="submission" date="2014-03" db="EMBL/GenBank/DDBJ databases">
        <authorList>
            <person name="Genoscope - CEA"/>
        </authorList>
    </citation>
    <scope>NUCLEOTIDE SEQUENCE</scope>
</reference>
<dbReference type="PANTHER" id="PTHR21274:SF2">
    <property type="entry name" value="MECKELIN"/>
    <property type="match status" value="1"/>
</dbReference>
<keyword evidence="1" id="KW-0472">Membrane</keyword>
<name>A0A060Y8N8_ONCMY</name>
<evidence type="ECO:0000256" key="1">
    <source>
        <dbReference type="SAM" id="Phobius"/>
    </source>
</evidence>
<dbReference type="AlphaFoldDB" id="A0A060Y8N8"/>
<gene>
    <name evidence="2" type="ORF">GSONMT00037001001</name>
</gene>
<evidence type="ECO:0000313" key="2">
    <source>
        <dbReference type="EMBL" id="CDQ88111.1"/>
    </source>
</evidence>
<evidence type="ECO:0000313" key="3">
    <source>
        <dbReference type="Proteomes" id="UP000193380"/>
    </source>
</evidence>
<dbReference type="GO" id="GO:0060271">
    <property type="term" value="P:cilium assembly"/>
    <property type="evidence" value="ECO:0007669"/>
    <property type="project" value="InterPro"/>
</dbReference>
<dbReference type="PaxDb" id="8022-A0A060Y8N8"/>
<dbReference type="Proteomes" id="UP000193380">
    <property type="component" value="Unassembled WGS sequence"/>
</dbReference>